<reference evidence="9 10" key="1">
    <citation type="submission" date="2019-12" db="EMBL/GenBank/DDBJ databases">
        <title>Genome sequencing and assembly of endphytes of Porphyra tenera.</title>
        <authorList>
            <person name="Park J.M."/>
            <person name="Shin R."/>
            <person name="Jo S.H."/>
        </authorList>
    </citation>
    <scope>NUCLEOTIDE SEQUENCE [LARGE SCALE GENOMIC DNA]</scope>
    <source>
        <strain evidence="9 10">GPM4</strain>
    </source>
</reference>
<dbReference type="OrthoDB" id="9798629at2"/>
<protein>
    <submittedName>
        <fullName evidence="9">Biopolymer transport protein ExbD</fullName>
    </submittedName>
</protein>
<dbReference type="PANTHER" id="PTHR30558:SF3">
    <property type="entry name" value="BIOPOLYMER TRANSPORT PROTEIN EXBD-RELATED"/>
    <property type="match status" value="1"/>
</dbReference>
<dbReference type="PANTHER" id="PTHR30558">
    <property type="entry name" value="EXBD MEMBRANE COMPONENT OF PMF-DRIVEN MACROMOLECULE IMPORT SYSTEM"/>
    <property type="match status" value="1"/>
</dbReference>
<dbReference type="Gene3D" id="3.30.420.270">
    <property type="match status" value="1"/>
</dbReference>
<dbReference type="GO" id="GO:0022857">
    <property type="term" value="F:transmembrane transporter activity"/>
    <property type="evidence" value="ECO:0007669"/>
    <property type="project" value="InterPro"/>
</dbReference>
<dbReference type="KEGG" id="pmes:FX988_00690"/>
<evidence type="ECO:0000256" key="6">
    <source>
        <dbReference type="ARBA" id="ARBA00023136"/>
    </source>
</evidence>
<keyword evidence="7" id="KW-0813">Transport</keyword>
<dbReference type="Pfam" id="PF02472">
    <property type="entry name" value="ExbD"/>
    <property type="match status" value="1"/>
</dbReference>
<keyword evidence="10" id="KW-1185">Reference proteome</keyword>
<dbReference type="EMBL" id="CP047656">
    <property type="protein sequence ID" value="QHJ10476.1"/>
    <property type="molecule type" value="Genomic_DNA"/>
</dbReference>
<evidence type="ECO:0000256" key="3">
    <source>
        <dbReference type="ARBA" id="ARBA00022475"/>
    </source>
</evidence>
<keyword evidence="3" id="KW-1003">Cell membrane</keyword>
<dbReference type="Proteomes" id="UP000464524">
    <property type="component" value="Chromosome"/>
</dbReference>
<dbReference type="RefSeq" id="WP_160178350.1">
    <property type="nucleotide sequence ID" value="NZ_CP047656.1"/>
</dbReference>
<dbReference type="GO" id="GO:0015031">
    <property type="term" value="P:protein transport"/>
    <property type="evidence" value="ECO:0007669"/>
    <property type="project" value="UniProtKB-KW"/>
</dbReference>
<evidence type="ECO:0000313" key="10">
    <source>
        <dbReference type="Proteomes" id="UP000464524"/>
    </source>
</evidence>
<dbReference type="AlphaFoldDB" id="A0A857JFM9"/>
<organism evidence="9 10">
    <name type="scientific">Paraglaciecola mesophila</name>
    <dbReference type="NCBI Taxonomy" id="197222"/>
    <lineage>
        <taxon>Bacteria</taxon>
        <taxon>Pseudomonadati</taxon>
        <taxon>Pseudomonadota</taxon>
        <taxon>Gammaproteobacteria</taxon>
        <taxon>Alteromonadales</taxon>
        <taxon>Alteromonadaceae</taxon>
        <taxon>Paraglaciecola</taxon>
    </lineage>
</organism>
<evidence type="ECO:0000256" key="8">
    <source>
        <dbReference type="SAM" id="Phobius"/>
    </source>
</evidence>
<evidence type="ECO:0000256" key="7">
    <source>
        <dbReference type="RuleBase" id="RU003879"/>
    </source>
</evidence>
<sequence length="139" mass="15429">MSLFNQAQVKRRKANSDDNLIPLINIVFLLLIFFMIAGKIEQIQDAGLTLPENSQSKPALAQPITLQLSKDNEIHLNNEVVDFDGLPDALTQLLQEHPANIAVRADKQVAYQDLDKVLDILRASGFSTINLFTLTTEAS</sequence>
<dbReference type="InterPro" id="IPR003400">
    <property type="entry name" value="ExbD"/>
</dbReference>
<evidence type="ECO:0000256" key="4">
    <source>
        <dbReference type="ARBA" id="ARBA00022692"/>
    </source>
</evidence>
<proteinExistence type="inferred from homology"/>
<evidence type="ECO:0000256" key="5">
    <source>
        <dbReference type="ARBA" id="ARBA00022989"/>
    </source>
</evidence>
<evidence type="ECO:0000256" key="2">
    <source>
        <dbReference type="ARBA" id="ARBA00005811"/>
    </source>
</evidence>
<evidence type="ECO:0000256" key="1">
    <source>
        <dbReference type="ARBA" id="ARBA00004162"/>
    </source>
</evidence>
<dbReference type="GO" id="GO:0005886">
    <property type="term" value="C:plasma membrane"/>
    <property type="evidence" value="ECO:0007669"/>
    <property type="project" value="UniProtKB-SubCell"/>
</dbReference>
<comment type="subcellular location">
    <subcellularLocation>
        <location evidence="1">Cell membrane</location>
        <topology evidence="1">Single-pass membrane protein</topology>
    </subcellularLocation>
    <subcellularLocation>
        <location evidence="7">Cell membrane</location>
        <topology evidence="7">Single-pass type II membrane protein</topology>
    </subcellularLocation>
</comment>
<keyword evidence="7" id="KW-0653">Protein transport</keyword>
<gene>
    <name evidence="9" type="ORF">FX988_00690</name>
</gene>
<keyword evidence="5 8" id="KW-1133">Transmembrane helix</keyword>
<comment type="similarity">
    <text evidence="2 7">Belongs to the ExbD/TolR family.</text>
</comment>
<keyword evidence="4 7" id="KW-0812">Transmembrane</keyword>
<accession>A0A857JFM9</accession>
<name>A0A857JFM9_9ALTE</name>
<feature type="transmembrane region" description="Helical" evidence="8">
    <location>
        <begin position="20"/>
        <end position="38"/>
    </location>
</feature>
<evidence type="ECO:0000313" key="9">
    <source>
        <dbReference type="EMBL" id="QHJ10476.1"/>
    </source>
</evidence>
<keyword evidence="6 8" id="KW-0472">Membrane</keyword>